<proteinExistence type="predicted"/>
<dbReference type="AlphaFoldDB" id="A0A518DTL1"/>
<protein>
    <submittedName>
        <fullName evidence="1">Uncharacterized protein</fullName>
    </submittedName>
</protein>
<gene>
    <name evidence="1" type="ORF">Pla8534_29860</name>
</gene>
<reference evidence="1 2" key="1">
    <citation type="submission" date="2019-02" db="EMBL/GenBank/DDBJ databases">
        <title>Deep-cultivation of Planctomycetes and their phenomic and genomic characterization uncovers novel biology.</title>
        <authorList>
            <person name="Wiegand S."/>
            <person name="Jogler M."/>
            <person name="Boedeker C."/>
            <person name="Pinto D."/>
            <person name="Vollmers J."/>
            <person name="Rivas-Marin E."/>
            <person name="Kohn T."/>
            <person name="Peeters S.H."/>
            <person name="Heuer A."/>
            <person name="Rast P."/>
            <person name="Oberbeckmann S."/>
            <person name="Bunk B."/>
            <person name="Jeske O."/>
            <person name="Meyerdierks A."/>
            <person name="Storesund J.E."/>
            <person name="Kallscheuer N."/>
            <person name="Luecker S."/>
            <person name="Lage O.M."/>
            <person name="Pohl T."/>
            <person name="Merkel B.J."/>
            <person name="Hornburger P."/>
            <person name="Mueller R.-W."/>
            <person name="Bruemmer F."/>
            <person name="Labrenz M."/>
            <person name="Spormann A.M."/>
            <person name="Op den Camp H."/>
            <person name="Overmann J."/>
            <person name="Amann R."/>
            <person name="Jetten M.S.M."/>
            <person name="Mascher T."/>
            <person name="Medema M.H."/>
            <person name="Devos D.P."/>
            <person name="Kaster A.-K."/>
            <person name="Ovreas L."/>
            <person name="Rohde M."/>
            <person name="Galperin M.Y."/>
            <person name="Jogler C."/>
        </authorList>
    </citation>
    <scope>NUCLEOTIDE SEQUENCE [LARGE SCALE GENOMIC DNA]</scope>
    <source>
        <strain evidence="1 2">Pla85_3_4</strain>
    </source>
</reference>
<name>A0A518DTL1_9BACT</name>
<dbReference type="Proteomes" id="UP000317648">
    <property type="component" value="Chromosome"/>
</dbReference>
<evidence type="ECO:0000313" key="1">
    <source>
        <dbReference type="EMBL" id="QDU95174.1"/>
    </source>
</evidence>
<sequence>MSNQNPIVATICEFCEDGDTITAKQLLVMNREELSDSDRALCREAIRAVEGAIEPAPIVPLAKQSVRSKAKAPAAKKAKAKPAKREGVYLEPHKFDDGTLVLKLCGAGKQIFKTPENWRKVAAALQTDESLSLIGAK</sequence>
<organism evidence="1 2">
    <name type="scientific">Lignipirellula cremea</name>
    <dbReference type="NCBI Taxonomy" id="2528010"/>
    <lineage>
        <taxon>Bacteria</taxon>
        <taxon>Pseudomonadati</taxon>
        <taxon>Planctomycetota</taxon>
        <taxon>Planctomycetia</taxon>
        <taxon>Pirellulales</taxon>
        <taxon>Pirellulaceae</taxon>
        <taxon>Lignipirellula</taxon>
    </lineage>
</organism>
<evidence type="ECO:0000313" key="2">
    <source>
        <dbReference type="Proteomes" id="UP000317648"/>
    </source>
</evidence>
<keyword evidence="2" id="KW-1185">Reference proteome</keyword>
<dbReference type="EMBL" id="CP036433">
    <property type="protein sequence ID" value="QDU95174.1"/>
    <property type="molecule type" value="Genomic_DNA"/>
</dbReference>
<accession>A0A518DTL1</accession>
<dbReference type="KEGG" id="lcre:Pla8534_29860"/>
<dbReference type="RefSeq" id="WP_145053942.1">
    <property type="nucleotide sequence ID" value="NZ_CP036433.1"/>
</dbReference>